<evidence type="ECO:0000256" key="3">
    <source>
        <dbReference type="ARBA" id="ARBA00022553"/>
    </source>
</evidence>
<evidence type="ECO:0000256" key="4">
    <source>
        <dbReference type="ARBA" id="ARBA00022737"/>
    </source>
</evidence>
<dbReference type="SUPFAM" id="SSF52777">
    <property type="entry name" value="CoA-dependent acyltransferases"/>
    <property type="match status" value="4"/>
</dbReference>
<keyword evidence="2" id="KW-0596">Phosphopantetheine</keyword>
<dbReference type="Proteomes" id="UP000037395">
    <property type="component" value="Unassembled WGS sequence"/>
</dbReference>
<dbReference type="GO" id="GO:0044550">
    <property type="term" value="P:secondary metabolite biosynthetic process"/>
    <property type="evidence" value="ECO:0007669"/>
    <property type="project" value="TreeGrafter"/>
</dbReference>
<reference evidence="8" key="4">
    <citation type="submission" date="2016-08" db="EMBL/GenBank/DDBJ databases">
        <title>Sequencing, Assembly and Comparative Genomics of S. aureofaciens ATCC 10762.</title>
        <authorList>
            <person name="Gradnigo J.S."/>
            <person name="Johnson N."/>
            <person name="Somerville G.A."/>
        </authorList>
    </citation>
    <scope>NUCLEOTIDE SEQUENCE [LARGE SCALE GENOMIC DNA]</scope>
    <source>
        <strain evidence="8">ATCC 10762</strain>
    </source>
</reference>
<proteinExistence type="predicted"/>
<evidence type="ECO:0000256" key="1">
    <source>
        <dbReference type="ARBA" id="ARBA00001957"/>
    </source>
</evidence>
<dbReference type="RefSeq" id="WP_050366547.1">
    <property type="nucleotide sequence ID" value="NZ_BMUB01000007.1"/>
</dbReference>
<dbReference type="Gene3D" id="3.40.50.980">
    <property type="match status" value="2"/>
</dbReference>
<dbReference type="FunFam" id="3.40.50.12780:FF:000012">
    <property type="entry name" value="Non-ribosomal peptide synthetase"/>
    <property type="match status" value="1"/>
</dbReference>
<dbReference type="PANTHER" id="PTHR45527">
    <property type="entry name" value="NONRIBOSOMAL PEPTIDE SYNTHETASE"/>
    <property type="match status" value="1"/>
</dbReference>
<reference evidence="7" key="5">
    <citation type="submission" date="2020-09" db="EMBL/GenBank/DDBJ databases">
        <authorList>
            <person name="Sun Q."/>
            <person name="Ohkuma M."/>
        </authorList>
    </citation>
    <scope>NUCLEOTIDE SEQUENCE</scope>
    <source>
        <strain evidence="7">JCM 4434</strain>
    </source>
</reference>
<reference evidence="9" key="3">
    <citation type="submission" date="2016-08" db="EMBL/GenBank/DDBJ databases">
        <title>Sequencing, assembly and comparative genomics of S. aureofaciens ATCC 10762.</title>
        <authorList>
            <person name="Gradnigo J.S."/>
            <person name="Johnson N."/>
            <person name="Somerville G.A."/>
        </authorList>
    </citation>
    <scope>NUCLEOTIDE SEQUENCE [LARGE SCALE GENOMIC DNA]</scope>
    <source>
        <strain evidence="9">ATCC 10762 / DSM 40127 / CCM 3239 / JCM 4008 / LMG 5968 / NBRC 12843 / NCIMB 8234 / A-377</strain>
    </source>
</reference>
<dbReference type="SMART" id="SM00823">
    <property type="entry name" value="PKS_PP"/>
    <property type="match status" value="1"/>
</dbReference>
<accession>A0A1E7MW08</accession>
<dbReference type="GO" id="GO:0005737">
    <property type="term" value="C:cytoplasm"/>
    <property type="evidence" value="ECO:0007669"/>
    <property type="project" value="TreeGrafter"/>
</dbReference>
<dbReference type="InterPro" id="IPR020806">
    <property type="entry name" value="PKS_PP-bd"/>
</dbReference>
<dbReference type="NCBIfam" id="TIGR01733">
    <property type="entry name" value="AA-adenyl-dom"/>
    <property type="match status" value="1"/>
</dbReference>
<dbReference type="GO" id="GO:0043041">
    <property type="term" value="P:amino acid activation for nonribosomal peptide biosynthetic process"/>
    <property type="evidence" value="ECO:0007669"/>
    <property type="project" value="TreeGrafter"/>
</dbReference>
<feature type="domain" description="Carrier" evidence="6">
    <location>
        <begin position="1003"/>
        <end position="1077"/>
    </location>
</feature>
<dbReference type="GO" id="GO:0031177">
    <property type="term" value="F:phosphopantetheine binding"/>
    <property type="evidence" value="ECO:0007669"/>
    <property type="project" value="InterPro"/>
</dbReference>
<organism evidence="8 9">
    <name type="scientific">Kitasatospora aureofaciens</name>
    <name type="common">Streptomyces aureofaciens</name>
    <dbReference type="NCBI Taxonomy" id="1894"/>
    <lineage>
        <taxon>Bacteria</taxon>
        <taxon>Bacillati</taxon>
        <taxon>Actinomycetota</taxon>
        <taxon>Actinomycetes</taxon>
        <taxon>Kitasatosporales</taxon>
        <taxon>Streptomycetaceae</taxon>
        <taxon>Kitasatospora</taxon>
    </lineage>
</organism>
<dbReference type="InterPro" id="IPR036736">
    <property type="entry name" value="ACP-like_sf"/>
</dbReference>
<dbReference type="FunFam" id="3.30.559.10:FF:000012">
    <property type="entry name" value="Non-ribosomal peptide synthetase"/>
    <property type="match status" value="1"/>
</dbReference>
<dbReference type="KEGG" id="kau:B6264_04930"/>
<dbReference type="Pfam" id="PF00550">
    <property type="entry name" value="PP-binding"/>
    <property type="match status" value="1"/>
</dbReference>
<dbReference type="Gene3D" id="3.30.559.10">
    <property type="entry name" value="Chloramphenicol acetyltransferase-like domain"/>
    <property type="match status" value="2"/>
</dbReference>
<dbReference type="InterPro" id="IPR009081">
    <property type="entry name" value="PP-bd_ACP"/>
</dbReference>
<keyword evidence="9" id="KW-1185">Reference proteome</keyword>
<keyword evidence="3" id="KW-0597">Phosphoprotein</keyword>
<dbReference type="GeneID" id="97486526"/>
<dbReference type="InterPro" id="IPR045851">
    <property type="entry name" value="AMP-bd_C_sf"/>
</dbReference>
<dbReference type="GO" id="GO:0003824">
    <property type="term" value="F:catalytic activity"/>
    <property type="evidence" value="ECO:0007669"/>
    <property type="project" value="InterPro"/>
</dbReference>
<comment type="cofactor">
    <cofactor evidence="1">
        <name>pantetheine 4'-phosphate</name>
        <dbReference type="ChEBI" id="CHEBI:47942"/>
    </cofactor>
</comment>
<dbReference type="InterPro" id="IPR006162">
    <property type="entry name" value="Ppantetheine_attach_site"/>
</dbReference>
<dbReference type="Gene3D" id="3.30.300.30">
    <property type="match status" value="1"/>
</dbReference>
<dbReference type="Gene3D" id="3.30.559.30">
    <property type="entry name" value="Nonribosomal peptide synthetase, condensation domain"/>
    <property type="match status" value="2"/>
</dbReference>
<dbReference type="EMBL" id="JPRF03000087">
    <property type="protein sequence ID" value="OEV32611.1"/>
    <property type="molecule type" value="Genomic_DNA"/>
</dbReference>
<evidence type="ECO:0000256" key="5">
    <source>
        <dbReference type="ARBA" id="ARBA00023194"/>
    </source>
</evidence>
<dbReference type="PROSITE" id="PS00012">
    <property type="entry name" value="PHOSPHOPANTETHEINE"/>
    <property type="match status" value="1"/>
</dbReference>
<dbReference type="GO" id="GO:0008610">
    <property type="term" value="P:lipid biosynthetic process"/>
    <property type="evidence" value="ECO:0007669"/>
    <property type="project" value="UniProtKB-ARBA"/>
</dbReference>
<keyword evidence="4" id="KW-0677">Repeat</keyword>
<dbReference type="Gene3D" id="2.30.38.10">
    <property type="entry name" value="Luciferase, Domain 3"/>
    <property type="match status" value="1"/>
</dbReference>
<name>A0A1E7MW08_KITAU</name>
<accession>A0A8H9LNZ7</accession>
<dbReference type="Pfam" id="PF00501">
    <property type="entry name" value="AMP-binding"/>
    <property type="match status" value="1"/>
</dbReference>
<reference evidence="7" key="1">
    <citation type="journal article" date="2014" name="Int. J. Syst. Evol. Microbiol.">
        <title>Complete genome sequence of Corynebacterium casei LMG S-19264T (=DSM 44701T), isolated from a smear-ripened cheese.</title>
        <authorList>
            <consortium name="US DOE Joint Genome Institute (JGI-PGF)"/>
            <person name="Walter F."/>
            <person name="Albersmeier A."/>
            <person name="Kalinowski J."/>
            <person name="Ruckert C."/>
        </authorList>
    </citation>
    <scope>NUCLEOTIDE SEQUENCE</scope>
    <source>
        <strain evidence="7">JCM 4434</strain>
    </source>
</reference>
<dbReference type="OrthoDB" id="3860469at2"/>
<dbReference type="GO" id="GO:0017000">
    <property type="term" value="P:antibiotic biosynthetic process"/>
    <property type="evidence" value="ECO:0007669"/>
    <property type="project" value="UniProtKB-KW"/>
</dbReference>
<evidence type="ECO:0000313" key="9">
    <source>
        <dbReference type="Proteomes" id="UP000037395"/>
    </source>
</evidence>
<dbReference type="EMBL" id="BMUB01000007">
    <property type="protein sequence ID" value="GGU79802.1"/>
    <property type="molecule type" value="Genomic_DNA"/>
</dbReference>
<evidence type="ECO:0000259" key="6">
    <source>
        <dbReference type="PROSITE" id="PS50075"/>
    </source>
</evidence>
<evidence type="ECO:0000256" key="2">
    <source>
        <dbReference type="ARBA" id="ARBA00022450"/>
    </source>
</evidence>
<dbReference type="CDD" id="cd05930">
    <property type="entry name" value="A_NRPS"/>
    <property type="match status" value="1"/>
</dbReference>
<sequence length="1521" mass="163552">MSTSREDRIAALPAHLREQLLRRLAGASGPAEEPGIPTVPRTGPLPMSFAQQRLWFLHELNPESVGYNSCFGLRLTGELDAGALREALVGVVRRHEALRTTFDSVDGTPVQTPCEEFTVPFEQVDLSGPAGADRQAELDRAVARDLARPFDLRTGPLLRALLVRLAEREHVLVLTLHHINHDGWSMSVVTREIGELYRAGREGRAADLAPVPLQYADFAVWQREQCSPEALAPSLAYWREQLAGLSPLELPADRPRPAVRTSGGDVESVLVPSGVADGLRSLSRRCGATLFMTLTAAAQVLLARWTGQRDVAVGTPVAGRGHPGLEEVVGFFLNTLVLRARLDPDRSFTELLAGTRESVLEAFQHEEVPFEQVVDAVQPERDAGRMPLAQVLVVLQNAPEAQLELSGLGVEQYRLPQASTGFDLVLGFEERSDGSLGVDVEYSGDLFDATTVRRLCGHLVTLLGSIAAAPDLPWTDLALLTDEEHRRLTVDWARTPAPDLDDVGVHELIARHAAEHPGAVAVECGDQRLTYGELDRRSGELARHLIASGVAPGSVVGICLDRGPDLVVATLAALRTGSAFLPLNAAFPPARRELMLTETAAPVVLTQRSLLGDFANTAVRAVAVDGPWPGAGAGADTGEEPRVGSEALAYVIYTSGSTGTPKGVLLRHRGLVNMVTATARRFGLGVGGRVLQLSSPSFDGAVWETFLALTSGATLCLPEAGVEAIGPELVVGLAKGEPVLLSLPPAALAALDPADLAAGSTVLAVGDRCPVELARSWSGRHRFVNGYGPTEATVGAALFEGEIPADAARLPIGRPIAGVEVYVLDERLRPVPVGVTGELFIGGRGVARGYLGRPELTGQRFVRHPFSDDPDARLYRTGDLGAWLPGGELDFRGRTDDQVKIRGFRIELGEIETAMGRLAGVDQACALALDHGGRKQLVGYLVPVAGQTLDPGRVHDELSALLPEFMVPSAFAVLDRLPLTAHGKVDRRALAERPVTARREHVAPRTDREEVLAEIFRTVLGVERVGVHDAFFDLGGDSILSTQVVSRARQAGLELTVKELFQARTVARLAELVRTADASGAEQGGQPDAGPVPLTPVQHWFFETHTANPHHFNQSVLLELAPDADPAAVRAALAAVVARHDALRLRFTRTDGQWRQEVVEHPDGRWHFTHLDLSGTPEEQLSERIDAAVLAAQTGLSVTDGPLLRAALFTLADRPPRLFLTAHHLAVDGVSWRVLLDDLRIGYGQLSAGKDVDLGPLSTSFGQWARRLERFTAEGGFDDQAEYWRAATADAPAVPDPGLVEQARTVHGRLTAEETDALLRRVPGAHRARINEVLLAALGRSLTGWTGRDRTLVELEGHGREDFLDGVELSRTVGWFTAAHPLALAVPADAPMSAAVRTVKRQLRAVPQHGIGYGALRHLAADRPGHPRPARVRALVGFNYLGQWDTAAAGDGLVVRPLPHGGAEHHPAEHRAHPLDVVGAVEEGRMEFSCTYPAGHFTEESVTELLTGMLDGLRELVRATP</sequence>
<dbReference type="FunFam" id="3.40.50.980:FF:000001">
    <property type="entry name" value="Non-ribosomal peptide synthetase"/>
    <property type="match status" value="1"/>
</dbReference>
<evidence type="ECO:0000313" key="7">
    <source>
        <dbReference type="EMBL" id="GGU79802.1"/>
    </source>
</evidence>
<protein>
    <recommendedName>
        <fullName evidence="6">Carrier domain-containing protein</fullName>
    </recommendedName>
</protein>
<reference evidence="8 9" key="2">
    <citation type="submission" date="2014-07" db="EMBL/GenBank/DDBJ databases">
        <authorList>
            <person name="Zhang J.E."/>
            <person name="Yang H."/>
            <person name="Guo J."/>
            <person name="Deng Z."/>
            <person name="Luo H."/>
            <person name="Luo M."/>
            <person name="Zhao B."/>
        </authorList>
    </citation>
    <scope>NUCLEOTIDE SEQUENCE [LARGE SCALE GENOMIC DNA]</scope>
    <source>
        <strain evidence="8">ATCC 10762</strain>
        <strain evidence="9">ATCC 10762 / DSM 40127 / CCM 3239 / JCM 4008 / LMG 5968 / NBRC 12843 / NCIMB 8234 / A-377</strain>
    </source>
</reference>
<dbReference type="Proteomes" id="UP000610124">
    <property type="component" value="Unassembled WGS sequence"/>
</dbReference>
<dbReference type="FunFam" id="1.10.1200.10:FF:000005">
    <property type="entry name" value="Nonribosomal peptide synthetase 1"/>
    <property type="match status" value="1"/>
</dbReference>
<comment type="caution">
    <text evidence="8">The sequence shown here is derived from an EMBL/GenBank/DDBJ whole genome shotgun (WGS) entry which is preliminary data.</text>
</comment>
<dbReference type="InterPro" id="IPR023213">
    <property type="entry name" value="CAT-like_dom_sf"/>
</dbReference>
<dbReference type="InterPro" id="IPR000873">
    <property type="entry name" value="AMP-dep_synth/lig_dom"/>
</dbReference>
<dbReference type="InterPro" id="IPR010060">
    <property type="entry name" value="NRPS_synth"/>
</dbReference>
<evidence type="ECO:0000313" key="8">
    <source>
        <dbReference type="EMBL" id="OEV32611.1"/>
    </source>
</evidence>
<dbReference type="Pfam" id="PF13193">
    <property type="entry name" value="AMP-binding_C"/>
    <property type="match status" value="1"/>
</dbReference>
<dbReference type="InterPro" id="IPR001242">
    <property type="entry name" value="Condensation_dom"/>
</dbReference>
<dbReference type="Pfam" id="PF00668">
    <property type="entry name" value="Condensation"/>
    <property type="match status" value="2"/>
</dbReference>
<dbReference type="Gene3D" id="1.10.1200.10">
    <property type="entry name" value="ACP-like"/>
    <property type="match status" value="1"/>
</dbReference>
<dbReference type="PROSITE" id="PS00455">
    <property type="entry name" value="AMP_BINDING"/>
    <property type="match status" value="1"/>
</dbReference>
<dbReference type="CDD" id="cd19534">
    <property type="entry name" value="E_NRPS"/>
    <property type="match status" value="1"/>
</dbReference>
<dbReference type="InterPro" id="IPR025110">
    <property type="entry name" value="AMP-bd_C"/>
</dbReference>
<gene>
    <name evidence="7" type="ORF">GCM10010502_34610</name>
    <name evidence="8" type="ORF">HS99_0015150</name>
</gene>
<dbReference type="PANTHER" id="PTHR45527:SF1">
    <property type="entry name" value="FATTY ACID SYNTHASE"/>
    <property type="match status" value="1"/>
</dbReference>
<dbReference type="InterPro" id="IPR020845">
    <property type="entry name" value="AMP-binding_CS"/>
</dbReference>
<dbReference type="InterPro" id="IPR010071">
    <property type="entry name" value="AA_adenyl_dom"/>
</dbReference>
<dbReference type="PROSITE" id="PS50075">
    <property type="entry name" value="CARRIER"/>
    <property type="match status" value="1"/>
</dbReference>
<dbReference type="SUPFAM" id="SSF47336">
    <property type="entry name" value="ACP-like"/>
    <property type="match status" value="1"/>
</dbReference>
<dbReference type="NCBIfam" id="TIGR01720">
    <property type="entry name" value="NRPS-para261"/>
    <property type="match status" value="1"/>
</dbReference>
<dbReference type="SUPFAM" id="SSF56801">
    <property type="entry name" value="Acetyl-CoA synthetase-like"/>
    <property type="match status" value="1"/>
</dbReference>
<dbReference type="FunFam" id="2.30.38.10:FF:000001">
    <property type="entry name" value="Non-ribosomal peptide synthetase PvdI"/>
    <property type="match status" value="1"/>
</dbReference>
<dbReference type="CDD" id="cd19531">
    <property type="entry name" value="LCL_NRPS-like"/>
    <property type="match status" value="1"/>
</dbReference>
<keyword evidence="5" id="KW-0045">Antibiotic biosynthesis</keyword>